<dbReference type="Proteomes" id="UP000238348">
    <property type="component" value="Chromosome"/>
</dbReference>
<dbReference type="RefSeq" id="WP_159397874.1">
    <property type="nucleotide sequence ID" value="NZ_CP012673.1"/>
</dbReference>
<organism evidence="1 2">
    <name type="scientific">Sorangium cellulosum</name>
    <name type="common">Polyangium cellulosum</name>
    <dbReference type="NCBI Taxonomy" id="56"/>
    <lineage>
        <taxon>Bacteria</taxon>
        <taxon>Pseudomonadati</taxon>
        <taxon>Myxococcota</taxon>
        <taxon>Polyangia</taxon>
        <taxon>Polyangiales</taxon>
        <taxon>Polyangiaceae</taxon>
        <taxon>Sorangium</taxon>
    </lineage>
</organism>
<reference evidence="1 2" key="1">
    <citation type="submission" date="2015-09" db="EMBL/GenBank/DDBJ databases">
        <title>Sorangium comparison.</title>
        <authorList>
            <person name="Zaburannyi N."/>
            <person name="Bunk B."/>
            <person name="Overmann J."/>
            <person name="Mueller R."/>
        </authorList>
    </citation>
    <scope>NUCLEOTIDE SEQUENCE [LARGE SCALE GENOMIC DNA]</scope>
    <source>
        <strain evidence="1 2">So ce26</strain>
    </source>
</reference>
<sequence length="47" mass="5244">MDGKFGRENPTKVGLPQYLLELQRDWARAATCDKVLDVALGCSCRAF</sequence>
<name>A0A2L0F7H4_SORCE</name>
<proteinExistence type="predicted"/>
<evidence type="ECO:0000313" key="1">
    <source>
        <dbReference type="EMBL" id="AUX47536.1"/>
    </source>
</evidence>
<dbReference type="AlphaFoldDB" id="A0A2L0F7H4"/>
<dbReference type="EMBL" id="CP012673">
    <property type="protein sequence ID" value="AUX47536.1"/>
    <property type="molecule type" value="Genomic_DNA"/>
</dbReference>
<protein>
    <submittedName>
        <fullName evidence="1">Uncharacterized protein</fullName>
    </submittedName>
</protein>
<evidence type="ECO:0000313" key="2">
    <source>
        <dbReference type="Proteomes" id="UP000238348"/>
    </source>
</evidence>
<gene>
    <name evidence="1" type="ORF">SOCE26_090570</name>
</gene>
<accession>A0A2L0F7H4</accession>